<dbReference type="Proteomes" id="UP000626370">
    <property type="component" value="Unassembled WGS sequence"/>
</dbReference>
<comment type="caution">
    <text evidence="2">The sequence shown here is derived from an EMBL/GenBank/DDBJ whole genome shotgun (WGS) entry which is preliminary data.</text>
</comment>
<dbReference type="EMBL" id="BNAH01000011">
    <property type="protein sequence ID" value="GHE95846.1"/>
    <property type="molecule type" value="Genomic_DNA"/>
</dbReference>
<protein>
    <submittedName>
        <fullName evidence="2">Uncharacterized protein</fullName>
    </submittedName>
</protein>
<feature type="transmembrane region" description="Helical" evidence="1">
    <location>
        <begin position="36"/>
        <end position="56"/>
    </location>
</feature>
<keyword evidence="3" id="KW-1185">Reference proteome</keyword>
<feature type="transmembrane region" description="Helical" evidence="1">
    <location>
        <begin position="12"/>
        <end position="30"/>
    </location>
</feature>
<reference evidence="3" key="1">
    <citation type="journal article" date="2019" name="Int. J. Syst. Evol. Microbiol.">
        <title>The Global Catalogue of Microorganisms (GCM) 10K type strain sequencing project: providing services to taxonomists for standard genome sequencing and annotation.</title>
        <authorList>
            <consortium name="The Broad Institute Genomics Platform"/>
            <consortium name="The Broad Institute Genome Sequencing Center for Infectious Disease"/>
            <person name="Wu L."/>
            <person name="Ma J."/>
        </authorList>
    </citation>
    <scope>NUCLEOTIDE SEQUENCE [LARGE SCALE GENOMIC DNA]</scope>
    <source>
        <strain evidence="3">CGMCC 1.15922</strain>
    </source>
</reference>
<evidence type="ECO:0000313" key="2">
    <source>
        <dbReference type="EMBL" id="GHE95846.1"/>
    </source>
</evidence>
<evidence type="ECO:0000313" key="3">
    <source>
        <dbReference type="Proteomes" id="UP000626370"/>
    </source>
</evidence>
<keyword evidence="1" id="KW-1133">Transmembrane helix</keyword>
<accession>A0ABQ3IYM8</accession>
<evidence type="ECO:0000256" key="1">
    <source>
        <dbReference type="SAM" id="Phobius"/>
    </source>
</evidence>
<name>A0ABQ3IYM8_9GAMM</name>
<gene>
    <name evidence="2" type="ORF">GCM10011501_26780</name>
</gene>
<sequence length="62" mass="6900">MIKNAELSLNYKMAAILFIPTIALSIFIINPLVADLGFFGSLISGVLYGFIISFSMELRRMN</sequence>
<keyword evidence="1" id="KW-0812">Transmembrane</keyword>
<keyword evidence="1" id="KW-0472">Membrane</keyword>
<proteinExistence type="predicted"/>
<organism evidence="2 3">
    <name type="scientific">Thalassotalea profundi</name>
    <dbReference type="NCBI Taxonomy" id="2036687"/>
    <lineage>
        <taxon>Bacteria</taxon>
        <taxon>Pseudomonadati</taxon>
        <taxon>Pseudomonadota</taxon>
        <taxon>Gammaproteobacteria</taxon>
        <taxon>Alteromonadales</taxon>
        <taxon>Colwelliaceae</taxon>
        <taxon>Thalassotalea</taxon>
    </lineage>
</organism>